<accession>A0ACB8QH77</accession>
<reference evidence="1" key="2">
    <citation type="journal article" date="2022" name="New Phytol.">
        <title>Evolutionary transition to the ectomycorrhizal habit in the genomes of a hyperdiverse lineage of mushroom-forming fungi.</title>
        <authorList>
            <person name="Looney B."/>
            <person name="Miyauchi S."/>
            <person name="Morin E."/>
            <person name="Drula E."/>
            <person name="Courty P.E."/>
            <person name="Kohler A."/>
            <person name="Kuo A."/>
            <person name="LaButti K."/>
            <person name="Pangilinan J."/>
            <person name="Lipzen A."/>
            <person name="Riley R."/>
            <person name="Andreopoulos W."/>
            <person name="He G."/>
            <person name="Johnson J."/>
            <person name="Nolan M."/>
            <person name="Tritt A."/>
            <person name="Barry K.W."/>
            <person name="Grigoriev I.V."/>
            <person name="Nagy L.G."/>
            <person name="Hibbett D."/>
            <person name="Henrissat B."/>
            <person name="Matheny P.B."/>
            <person name="Labbe J."/>
            <person name="Martin F.M."/>
        </authorList>
    </citation>
    <scope>NUCLEOTIDE SEQUENCE</scope>
    <source>
        <strain evidence="1">EC-137</strain>
    </source>
</reference>
<organism evidence="1 2">
    <name type="scientific">Vararia minispora EC-137</name>
    <dbReference type="NCBI Taxonomy" id="1314806"/>
    <lineage>
        <taxon>Eukaryota</taxon>
        <taxon>Fungi</taxon>
        <taxon>Dikarya</taxon>
        <taxon>Basidiomycota</taxon>
        <taxon>Agaricomycotina</taxon>
        <taxon>Agaricomycetes</taxon>
        <taxon>Russulales</taxon>
        <taxon>Lachnocladiaceae</taxon>
        <taxon>Vararia</taxon>
    </lineage>
</organism>
<evidence type="ECO:0000313" key="1">
    <source>
        <dbReference type="EMBL" id="KAI0030918.1"/>
    </source>
</evidence>
<sequence length="290" mass="32550">MPQSFALASDSYDSLLPPVPPELAEIPSIYAYVLDEKNRDACLASDPDYIYIFLYREHTKLDVAVRGVALSLGLKYKIILDLVRLAPGADRTPCVIVGFNAPHPETKRLRRVLTLPQESDMERYEIFKEKFPGSSLAGKWTQLYMWTLRKDLIAVGLAVPHALTVTSTVLLVVYDRAQEASYIHAAKKSSHTKPYAAALGIAASLDLKYKIILSLARLAPGADRTPCVVVGYYVPHPETKKLRRVLALPQESEMGRYELFKEKVGITGQPEWYPLIRWSVALYSVPRAEF</sequence>
<dbReference type="EMBL" id="MU273600">
    <property type="protein sequence ID" value="KAI0030918.1"/>
    <property type="molecule type" value="Genomic_DNA"/>
</dbReference>
<comment type="caution">
    <text evidence="1">The sequence shown here is derived from an EMBL/GenBank/DDBJ whole genome shotgun (WGS) entry which is preliminary data.</text>
</comment>
<proteinExistence type="predicted"/>
<gene>
    <name evidence="1" type="ORF">K488DRAFT_71818</name>
</gene>
<dbReference type="Proteomes" id="UP000814128">
    <property type="component" value="Unassembled WGS sequence"/>
</dbReference>
<protein>
    <submittedName>
        <fullName evidence="1">Uncharacterized protein</fullName>
    </submittedName>
</protein>
<keyword evidence="2" id="KW-1185">Reference proteome</keyword>
<reference evidence="1" key="1">
    <citation type="submission" date="2021-02" db="EMBL/GenBank/DDBJ databases">
        <authorList>
            <consortium name="DOE Joint Genome Institute"/>
            <person name="Ahrendt S."/>
            <person name="Looney B.P."/>
            <person name="Miyauchi S."/>
            <person name="Morin E."/>
            <person name="Drula E."/>
            <person name="Courty P.E."/>
            <person name="Chicoki N."/>
            <person name="Fauchery L."/>
            <person name="Kohler A."/>
            <person name="Kuo A."/>
            <person name="Labutti K."/>
            <person name="Pangilinan J."/>
            <person name="Lipzen A."/>
            <person name="Riley R."/>
            <person name="Andreopoulos W."/>
            <person name="He G."/>
            <person name="Johnson J."/>
            <person name="Barry K.W."/>
            <person name="Grigoriev I.V."/>
            <person name="Nagy L."/>
            <person name="Hibbett D."/>
            <person name="Henrissat B."/>
            <person name="Matheny P.B."/>
            <person name="Labbe J."/>
            <person name="Martin F."/>
        </authorList>
    </citation>
    <scope>NUCLEOTIDE SEQUENCE</scope>
    <source>
        <strain evidence="1">EC-137</strain>
    </source>
</reference>
<name>A0ACB8QH77_9AGAM</name>
<evidence type="ECO:0000313" key="2">
    <source>
        <dbReference type="Proteomes" id="UP000814128"/>
    </source>
</evidence>